<dbReference type="InterPro" id="IPR050194">
    <property type="entry name" value="Glycosyltransferase_grp1"/>
</dbReference>
<feature type="domain" description="Glycosyl transferase family 1" evidence="4">
    <location>
        <begin position="530"/>
        <end position="696"/>
    </location>
</feature>
<evidence type="ECO:0000313" key="6">
    <source>
        <dbReference type="EMBL" id="RWU82739.1"/>
    </source>
</evidence>
<dbReference type="Pfam" id="PF13579">
    <property type="entry name" value="Glyco_trans_4_4"/>
    <property type="match status" value="1"/>
</dbReference>
<dbReference type="GO" id="GO:0016757">
    <property type="term" value="F:glycosyltransferase activity"/>
    <property type="evidence" value="ECO:0007669"/>
    <property type="project" value="UniProtKB-KW"/>
</dbReference>
<accession>A0A444B300</accession>
<evidence type="ECO:0000256" key="3">
    <source>
        <dbReference type="ARBA" id="ARBA00022679"/>
    </source>
</evidence>
<dbReference type="PANTHER" id="PTHR45947">
    <property type="entry name" value="SULFOQUINOVOSYL TRANSFERASE SQD2"/>
    <property type="match status" value="1"/>
</dbReference>
<dbReference type="Gene3D" id="3.40.50.2000">
    <property type="entry name" value="Glycogen Phosphorylase B"/>
    <property type="match status" value="2"/>
</dbReference>
<dbReference type="GO" id="GO:1901137">
    <property type="term" value="P:carbohydrate derivative biosynthetic process"/>
    <property type="evidence" value="ECO:0007669"/>
    <property type="project" value="UniProtKB-ARBA"/>
</dbReference>
<dbReference type="CDD" id="cd03794">
    <property type="entry name" value="GT4_WbuB-like"/>
    <property type="match status" value="1"/>
</dbReference>
<evidence type="ECO:0000259" key="4">
    <source>
        <dbReference type="Pfam" id="PF00534"/>
    </source>
</evidence>
<protein>
    <recommendedName>
        <fullName evidence="1">D-inositol 3-phosphate glycosyltransferase</fullName>
    </recommendedName>
</protein>
<dbReference type="AlphaFoldDB" id="A0A444B300"/>
<reference evidence="6 7" key="1">
    <citation type="journal article" date="2009" name="Int. J. Syst. Evol. Microbiol.">
        <title>Janibacter hoylei sp. nov., Bacillus isronensis sp. nov. and Bacillus aryabhattai sp. nov., isolated from cryotubes used for collecting air from the upper atmosphere.</title>
        <authorList>
            <person name="Shivaji S."/>
            <person name="Chaturvedi P."/>
            <person name="Begum Z."/>
            <person name="Pindi P.K."/>
            <person name="Manorama R."/>
            <person name="Padmanaban D.A."/>
            <person name="Shouche Y.S."/>
            <person name="Pawar S."/>
            <person name="Vaishampayan P."/>
            <person name="Dutt C.B."/>
            <person name="Datta G.N."/>
            <person name="Manchanda R.K."/>
            <person name="Rao U.R."/>
            <person name="Bhargava P.M."/>
            <person name="Narlikar J.V."/>
        </authorList>
    </citation>
    <scope>NUCLEOTIDE SEQUENCE [LARGE SCALE GENOMIC DNA]</scope>
    <source>
        <strain evidence="6 7">PVAS-1</strain>
    </source>
</reference>
<proteinExistence type="predicted"/>
<organism evidence="6 7">
    <name type="scientific">Janibacter hoylei PVAS-1</name>
    <dbReference type="NCBI Taxonomy" id="1210046"/>
    <lineage>
        <taxon>Bacteria</taxon>
        <taxon>Bacillati</taxon>
        <taxon>Actinomycetota</taxon>
        <taxon>Actinomycetes</taxon>
        <taxon>Micrococcales</taxon>
        <taxon>Intrasporangiaceae</taxon>
        <taxon>Janibacter</taxon>
    </lineage>
</organism>
<sequence length="725" mass="79047">MSPKAPLQRRIRARLLPFAGYLPAERGPAGVQRLAQKGRVATANRLIRKNPSVALARLEAELTDDSPPSTVRSTASAAWATDDFVKAAGLYERLVTSGDGTAMDILRWARAGRKAESPQILARAQDAALSRVPADASELTKAVKTLKDAPADELGRVHDWRERIAAAHPELDLIDVDRLITDLQVHEALSDDHLDPAVVTDVLARDGGAAALVRSLLRSRRLDELEEQLGAFDASIAARVPDTLWQRVLKLAMSLGWTSLAARAAEFAPDQVEGDLRRRLAADAADEQAILADPWQPPAAAPAPASSELDPRSVVSVLGQSLPIRSGGYATRSHGILTGLAVQGWDMAAVTRLGFPFDLWWSADDERTPAPVDVVDGIPYHRLLEDGVREYPRAPLPPYVERGAAGIAELARDRRASLVHASSLYDVGMAGLSAARQLGLPFVYEMRGLKQLLEDARQPLFSASPRRDYLDLLEGTVAREADAVLVITEALGREMVRLGVDPERITVVPNGVDASRFTPRERDEELAQRLGVAGKTVIGYIGGLVHYEGLDLLFQAVAQLREQRSDFHVLVVGDGAHQKALHKIVMKLDLGDVITFTGRIPHEDVEDYLSLVDITPFPRKPLKVCEMISPIKPFESMAMRKTVVASDVAALAEIVQDGVTGRLFAKGDATDLARVLDELLDDTEQRARLGEAARTWVVEERDWHKITSRVDGVYRGLLGQSSTEA</sequence>
<feature type="domain" description="Glycosyltransferase subfamily 4-like N-terminal" evidence="5">
    <location>
        <begin position="327"/>
        <end position="511"/>
    </location>
</feature>
<evidence type="ECO:0000313" key="7">
    <source>
        <dbReference type="Proteomes" id="UP000288711"/>
    </source>
</evidence>
<dbReference type="InterPro" id="IPR028098">
    <property type="entry name" value="Glyco_trans_4-like_N"/>
</dbReference>
<keyword evidence="2" id="KW-0328">Glycosyltransferase</keyword>
<dbReference type="Proteomes" id="UP000288711">
    <property type="component" value="Unassembled WGS sequence"/>
</dbReference>
<name>A0A444B300_9MICO</name>
<dbReference type="PANTHER" id="PTHR45947:SF3">
    <property type="entry name" value="SULFOQUINOVOSYL TRANSFERASE SQD2"/>
    <property type="match status" value="1"/>
</dbReference>
<dbReference type="EMBL" id="PIPF01000010">
    <property type="protein sequence ID" value="RWU82739.1"/>
    <property type="molecule type" value="Genomic_DNA"/>
</dbReference>
<gene>
    <name evidence="6" type="ORF">CWN80_11380</name>
</gene>
<dbReference type="RefSeq" id="WP_051987959.1">
    <property type="nucleotide sequence ID" value="NZ_PIPF01000010.1"/>
</dbReference>
<comment type="caution">
    <text evidence="6">The sequence shown here is derived from an EMBL/GenBank/DDBJ whole genome shotgun (WGS) entry which is preliminary data.</text>
</comment>
<evidence type="ECO:0000259" key="5">
    <source>
        <dbReference type="Pfam" id="PF13579"/>
    </source>
</evidence>
<dbReference type="SUPFAM" id="SSF53756">
    <property type="entry name" value="UDP-Glycosyltransferase/glycogen phosphorylase"/>
    <property type="match status" value="1"/>
</dbReference>
<keyword evidence="3 6" id="KW-0808">Transferase</keyword>
<evidence type="ECO:0000256" key="2">
    <source>
        <dbReference type="ARBA" id="ARBA00022676"/>
    </source>
</evidence>
<dbReference type="Pfam" id="PF00534">
    <property type="entry name" value="Glycos_transf_1"/>
    <property type="match status" value="1"/>
</dbReference>
<keyword evidence="7" id="KW-1185">Reference proteome</keyword>
<dbReference type="InterPro" id="IPR001296">
    <property type="entry name" value="Glyco_trans_1"/>
</dbReference>
<evidence type="ECO:0000256" key="1">
    <source>
        <dbReference type="ARBA" id="ARBA00021292"/>
    </source>
</evidence>